<dbReference type="InterPro" id="IPR005025">
    <property type="entry name" value="FMN_Rdtase-like_dom"/>
</dbReference>
<dbReference type="EMBL" id="JADIXZ010000001">
    <property type="protein sequence ID" value="MBK6299960.1"/>
    <property type="molecule type" value="Genomic_DNA"/>
</dbReference>
<dbReference type="GO" id="GO:0016491">
    <property type="term" value="F:oxidoreductase activity"/>
    <property type="evidence" value="ECO:0007669"/>
    <property type="project" value="InterPro"/>
</dbReference>
<dbReference type="Gene3D" id="3.40.50.360">
    <property type="match status" value="1"/>
</dbReference>
<dbReference type="PANTHER" id="PTHR30543:SF21">
    <property type="entry name" value="NAD(P)H-DEPENDENT FMN REDUCTASE LOT6"/>
    <property type="match status" value="1"/>
</dbReference>
<dbReference type="GO" id="GO:0005829">
    <property type="term" value="C:cytosol"/>
    <property type="evidence" value="ECO:0007669"/>
    <property type="project" value="TreeGrafter"/>
</dbReference>
<evidence type="ECO:0000313" key="2">
    <source>
        <dbReference type="EMBL" id="MBK6299960.1"/>
    </source>
</evidence>
<proteinExistence type="predicted"/>
<comment type="caution">
    <text evidence="2">The sequence shown here is derived from an EMBL/GenBank/DDBJ whole genome shotgun (WGS) entry which is preliminary data.</text>
</comment>
<name>A0A935CCY8_9MICO</name>
<protein>
    <submittedName>
        <fullName evidence="2">NAD(P)H-dependent oxidoreductase</fullName>
    </submittedName>
</protein>
<dbReference type="PANTHER" id="PTHR30543">
    <property type="entry name" value="CHROMATE REDUCTASE"/>
    <property type="match status" value="1"/>
</dbReference>
<dbReference type="SUPFAM" id="SSF52218">
    <property type="entry name" value="Flavoproteins"/>
    <property type="match status" value="1"/>
</dbReference>
<dbReference type="Pfam" id="PF03358">
    <property type="entry name" value="FMN_red"/>
    <property type="match status" value="1"/>
</dbReference>
<dbReference type="AlphaFoldDB" id="A0A935CCY8"/>
<evidence type="ECO:0000259" key="1">
    <source>
        <dbReference type="Pfam" id="PF03358"/>
    </source>
</evidence>
<dbReference type="Proteomes" id="UP000718281">
    <property type="component" value="Unassembled WGS sequence"/>
</dbReference>
<organism evidence="2 3">
    <name type="scientific">Candidatus Phosphoribacter hodrii</name>
    <dbReference type="NCBI Taxonomy" id="2953743"/>
    <lineage>
        <taxon>Bacteria</taxon>
        <taxon>Bacillati</taxon>
        <taxon>Actinomycetota</taxon>
        <taxon>Actinomycetes</taxon>
        <taxon>Micrococcales</taxon>
        <taxon>Dermatophilaceae</taxon>
        <taxon>Candidatus Phosphoribacter</taxon>
    </lineage>
</organism>
<dbReference type="InterPro" id="IPR050712">
    <property type="entry name" value="NAD(P)H-dep_reductase"/>
</dbReference>
<gene>
    <name evidence="2" type="ORF">IPF40_02515</name>
</gene>
<reference evidence="2 3" key="1">
    <citation type="submission" date="2020-10" db="EMBL/GenBank/DDBJ databases">
        <title>Connecting structure to function with the recovery of over 1000 high-quality activated sludge metagenome-assembled genomes encoding full-length rRNA genes using long-read sequencing.</title>
        <authorList>
            <person name="Singleton C.M."/>
            <person name="Petriglieri F."/>
            <person name="Kristensen J.M."/>
            <person name="Kirkegaard R.H."/>
            <person name="Michaelsen T.Y."/>
            <person name="Andersen M.H."/>
            <person name="Karst S.M."/>
            <person name="Dueholm M.S."/>
            <person name="Nielsen P.H."/>
            <person name="Albertsen M."/>
        </authorList>
    </citation>
    <scope>NUCLEOTIDE SEQUENCE [LARGE SCALE GENOMIC DNA]</scope>
    <source>
        <strain evidence="2">AalE_18-Q3-R2-46_BAT3C.188</strain>
    </source>
</reference>
<evidence type="ECO:0000313" key="3">
    <source>
        <dbReference type="Proteomes" id="UP000718281"/>
    </source>
</evidence>
<accession>A0A935CCY8</accession>
<dbReference type="InterPro" id="IPR029039">
    <property type="entry name" value="Flavoprotein-like_sf"/>
</dbReference>
<dbReference type="GO" id="GO:0010181">
    <property type="term" value="F:FMN binding"/>
    <property type="evidence" value="ECO:0007669"/>
    <property type="project" value="TreeGrafter"/>
</dbReference>
<sequence length="192" mass="20592">MPTPEAPRTGLIELRIVVASTRPRRLGPVIADWVRNQAPLDVFAVEVIDLAELSLPLLDEVEMPSTGIYHHEHTLRWKGLVDAADAIVLVTPEYNAGYPAALKNAIDYLYAEWAGKPIALFAYGHSGGASASAQLSVVLSRVKATLVDGVGLRYRDHLDGTVGPEATVRADAELLGATRRMYAALAAAARPS</sequence>
<feature type="domain" description="NADPH-dependent FMN reductase-like" evidence="1">
    <location>
        <begin position="16"/>
        <end position="149"/>
    </location>
</feature>